<comment type="caution">
    <text evidence="1">The sequence shown here is derived from an EMBL/GenBank/DDBJ whole genome shotgun (WGS) entry which is preliminary data.</text>
</comment>
<accession>A0A0F9UL29</accession>
<protein>
    <submittedName>
        <fullName evidence="1">Uncharacterized protein</fullName>
    </submittedName>
</protein>
<sequence length="236" mass="26576">MNWEDKIRNVKQVVWCRVHPKQEFSQIVVSETLGKEIEETIGVTVGGINSDCTFEGIPITVDDRLPNSCVVFIPSDPQLKENSMVEVTVEYLEDGQWVANAVELDIDSDLALSDETLNKDMCALPKRIARYAEVAAECHAYTSRKKNDVEVLEAEVAQALRVEAAQNKLKITEAGIREHISIQDEVTEARHASYKAQAQYTMVDGFYRALREMASLAIALCYKQKEEIRVLNSPLE</sequence>
<organism evidence="1">
    <name type="scientific">marine sediment metagenome</name>
    <dbReference type="NCBI Taxonomy" id="412755"/>
    <lineage>
        <taxon>unclassified sequences</taxon>
        <taxon>metagenomes</taxon>
        <taxon>ecological metagenomes</taxon>
    </lineage>
</organism>
<evidence type="ECO:0000313" key="1">
    <source>
        <dbReference type="EMBL" id="KKN92349.1"/>
    </source>
</evidence>
<proteinExistence type="predicted"/>
<dbReference type="EMBL" id="LAZR01000095">
    <property type="protein sequence ID" value="KKN92349.1"/>
    <property type="molecule type" value="Genomic_DNA"/>
</dbReference>
<reference evidence="1" key="1">
    <citation type="journal article" date="2015" name="Nature">
        <title>Complex archaea that bridge the gap between prokaryotes and eukaryotes.</title>
        <authorList>
            <person name="Spang A."/>
            <person name="Saw J.H."/>
            <person name="Jorgensen S.L."/>
            <person name="Zaremba-Niedzwiedzka K."/>
            <person name="Martijn J."/>
            <person name="Lind A.E."/>
            <person name="van Eijk R."/>
            <person name="Schleper C."/>
            <person name="Guy L."/>
            <person name="Ettema T.J."/>
        </authorList>
    </citation>
    <scope>NUCLEOTIDE SEQUENCE</scope>
</reference>
<dbReference type="AlphaFoldDB" id="A0A0F9UL29"/>
<name>A0A0F9UL29_9ZZZZ</name>
<gene>
    <name evidence="1" type="ORF">LCGC14_0208400</name>
</gene>